<dbReference type="GeneID" id="30910328"/>
<dbReference type="Pfam" id="PF12887">
    <property type="entry name" value="SICA_alpha"/>
    <property type="match status" value="1"/>
</dbReference>
<evidence type="ECO:0000313" key="3">
    <source>
        <dbReference type="EMBL" id="ANQ08911.1"/>
    </source>
</evidence>
<dbReference type="AlphaFoldDB" id="A0A1B1E1J1"/>
<dbReference type="KEGG" id="pcot:PCOAH_00035970"/>
<feature type="domain" description="Schizont-infected cell agglutination extracellular alpha" evidence="2">
    <location>
        <begin position="2"/>
        <end position="151"/>
    </location>
</feature>
<dbReference type="InterPro" id="IPR024290">
    <property type="entry name" value="SICA_extracell_a"/>
</dbReference>
<dbReference type="VEuPathDB" id="PlasmoDB:PCOAH_00035970"/>
<proteinExistence type="predicted"/>
<gene>
    <name evidence="3" type="ORF">PCOAH_00035970</name>
</gene>
<evidence type="ECO:0000259" key="2">
    <source>
        <dbReference type="Pfam" id="PF12887"/>
    </source>
</evidence>
<feature type="region of interest" description="Disordered" evidence="1">
    <location>
        <begin position="244"/>
        <end position="290"/>
    </location>
</feature>
<protein>
    <recommendedName>
        <fullName evidence="2">Schizont-infected cell agglutination extracellular alpha domain-containing protein</fullName>
    </recommendedName>
</protein>
<dbReference type="Proteomes" id="UP000092716">
    <property type="component" value="Chromosome 11"/>
</dbReference>
<dbReference type="EMBL" id="CP016249">
    <property type="protein sequence ID" value="ANQ08911.1"/>
    <property type="molecule type" value="Genomic_DNA"/>
</dbReference>
<sequence>MNDKVWEELRTIWEELIVELKKSEGNAIKKLCESDPEGEVKIIPWHKPICKTLMKVFLYMNGIKENKKGGWEEGKLEEGKSSMMCIIGTVAMFKLFNEHCWFKDYMEYAPRRIAKLREEEGINQGYGKCAWLDFDSLKIGTELFGGTIVEWIKKEPPVIAEHGNLEQTKGKDWCRNQKVPKKGRRGKNENREKQEWMEKEVVELQGIMKEEKYLSEVMAKVLMEEMSRDGNMNEIMRKLKERLNREIQGKKGGTRVQTKGTGPAPPNSSGGSKCDKIKIDGVSEEELGIG</sequence>
<evidence type="ECO:0000256" key="1">
    <source>
        <dbReference type="SAM" id="MobiDB-lite"/>
    </source>
</evidence>
<name>A0A1B1E1J1_9APIC</name>
<keyword evidence="4" id="KW-1185">Reference proteome</keyword>
<reference evidence="4" key="1">
    <citation type="submission" date="2016-06" db="EMBL/GenBank/DDBJ databases">
        <title>First high quality genome sequence of Plasmodium coatneyi using continuous long reads from single molecule, real-time sequencing.</title>
        <authorList>
            <person name="Chien J.-T."/>
            <person name="Pakala S.B."/>
            <person name="Geraldo J.A."/>
            <person name="Lapp S.A."/>
            <person name="Barnwell J.W."/>
            <person name="Kissinger J.C."/>
            <person name="Galinski M.R."/>
            <person name="Humphrey J.C."/>
        </authorList>
    </citation>
    <scope>NUCLEOTIDE SEQUENCE [LARGE SCALE GENOMIC DNA]</scope>
    <source>
        <strain evidence="4">Hackeri</strain>
    </source>
</reference>
<organism evidence="3 4">
    <name type="scientific">Plasmodium coatneyi</name>
    <dbReference type="NCBI Taxonomy" id="208452"/>
    <lineage>
        <taxon>Eukaryota</taxon>
        <taxon>Sar</taxon>
        <taxon>Alveolata</taxon>
        <taxon>Apicomplexa</taxon>
        <taxon>Aconoidasida</taxon>
        <taxon>Haemosporida</taxon>
        <taxon>Plasmodiidae</taxon>
        <taxon>Plasmodium</taxon>
    </lineage>
</organism>
<evidence type="ECO:0000313" key="4">
    <source>
        <dbReference type="Proteomes" id="UP000092716"/>
    </source>
</evidence>
<accession>A0A1B1E1J1</accession>
<dbReference type="RefSeq" id="XP_019915606.1">
    <property type="nucleotide sequence ID" value="XM_020060388.1"/>
</dbReference>